<dbReference type="EMBL" id="MUJZ01010089">
    <property type="protein sequence ID" value="OTF82126.1"/>
    <property type="molecule type" value="Genomic_DNA"/>
</dbReference>
<protein>
    <submittedName>
        <fullName evidence="1">Uncharacterized protein</fullName>
    </submittedName>
</protein>
<reference evidence="1 2" key="1">
    <citation type="submission" date="2017-03" db="EMBL/GenBank/DDBJ databases">
        <title>Genome Survey of Euroglyphus maynei.</title>
        <authorList>
            <person name="Arlian L.G."/>
            <person name="Morgan M.S."/>
            <person name="Rider S.D."/>
        </authorList>
    </citation>
    <scope>NUCLEOTIDE SEQUENCE [LARGE SCALE GENOMIC DNA]</scope>
    <source>
        <strain evidence="1">Arlian Lab</strain>
        <tissue evidence="1">Whole body</tissue>
    </source>
</reference>
<organism evidence="1 2">
    <name type="scientific">Euroglyphus maynei</name>
    <name type="common">Mayne's house dust mite</name>
    <dbReference type="NCBI Taxonomy" id="6958"/>
    <lineage>
        <taxon>Eukaryota</taxon>
        <taxon>Metazoa</taxon>
        <taxon>Ecdysozoa</taxon>
        <taxon>Arthropoda</taxon>
        <taxon>Chelicerata</taxon>
        <taxon>Arachnida</taxon>
        <taxon>Acari</taxon>
        <taxon>Acariformes</taxon>
        <taxon>Sarcoptiformes</taxon>
        <taxon>Astigmata</taxon>
        <taxon>Psoroptidia</taxon>
        <taxon>Analgoidea</taxon>
        <taxon>Pyroglyphidae</taxon>
        <taxon>Pyroglyphinae</taxon>
        <taxon>Euroglyphus</taxon>
    </lineage>
</organism>
<feature type="non-terminal residue" evidence="1">
    <location>
        <position position="1"/>
    </location>
</feature>
<dbReference type="OrthoDB" id="10529727at2759"/>
<evidence type="ECO:0000313" key="1">
    <source>
        <dbReference type="EMBL" id="OTF82126.1"/>
    </source>
</evidence>
<keyword evidence="2" id="KW-1185">Reference proteome</keyword>
<proteinExistence type="predicted"/>
<dbReference type="AlphaFoldDB" id="A0A1Y3BRA9"/>
<gene>
    <name evidence="1" type="ORF">BLA29_001476</name>
</gene>
<sequence length="190" mass="22764">IEERVPFTTIASATKTDKPIQSTNTTTIGSTKTIYSRPTQSKSNVPFWMRFWPSNNDAWNSPFNPCDRWSHSSDLDDPDEQRIESQWSLLPSHVHRIWQRMFRLNRYRCQISNERRNIQHGLILALEQYRDRISKEIIALSEILRPMDPRLFRPASKTQEELLRLNRLLEFTSNFLKQLNRFNHYEWLTN</sequence>
<evidence type="ECO:0000313" key="2">
    <source>
        <dbReference type="Proteomes" id="UP000194236"/>
    </source>
</evidence>
<name>A0A1Y3BRA9_EURMA</name>
<comment type="caution">
    <text evidence="1">The sequence shown here is derived from an EMBL/GenBank/DDBJ whole genome shotgun (WGS) entry which is preliminary data.</text>
</comment>
<dbReference type="Proteomes" id="UP000194236">
    <property type="component" value="Unassembled WGS sequence"/>
</dbReference>
<accession>A0A1Y3BRA9</accession>